<comment type="caution">
    <text evidence="1">The sequence shown here is derived from an EMBL/GenBank/DDBJ whole genome shotgun (WGS) entry which is preliminary data.</text>
</comment>
<dbReference type="Pfam" id="PF10009">
    <property type="entry name" value="DUF2252"/>
    <property type="match status" value="1"/>
</dbReference>
<protein>
    <submittedName>
        <fullName evidence="1">DUF2252 family protein</fullName>
    </submittedName>
</protein>
<proteinExistence type="predicted"/>
<gene>
    <name evidence="1" type="ORF">Q7A36_07640</name>
</gene>
<accession>A0ABT9DWE0</accession>
<keyword evidence="2" id="KW-1185">Reference proteome</keyword>
<dbReference type="PANTHER" id="PTHR39441">
    <property type="entry name" value="DUF2252 DOMAIN-CONTAINING PROTEIN"/>
    <property type="match status" value="1"/>
</dbReference>
<sequence>MPTQGIVEALDRYDAWLAGHCEVIPAELARKRRMMASDPFVLLRGTAFRYAARFAAAEPALTAALRVPSCGDAHIENFGTWRDAEGRLVWGVNDLDEAAMLPWTADLLRLAASALLARQGKAPRAREVAATILEGYCGKLAAPCAFVLDARHAALRAFVAPAGPARAKFWAMIEGLREATPPAAFDAALREALPPGASGIRFAPRTAGVGSLGRPRFVCAAEWGGSPVAREAKARVPSAWIEAGFPGALGVDALAFPPPGRVPDPWFRQSATLSVRRLAPDSRKLEAPEGEPAALLQVLGAMAAELANLHAAGGAVAAVAAEAKALPRDWLREAAKREAAANARDAEALR</sequence>
<name>A0ABT9DWE0_9PROT</name>
<dbReference type="PANTHER" id="PTHR39441:SF1">
    <property type="entry name" value="DUF2252 DOMAIN-CONTAINING PROTEIN"/>
    <property type="match status" value="1"/>
</dbReference>
<evidence type="ECO:0000313" key="2">
    <source>
        <dbReference type="Proteomes" id="UP001243009"/>
    </source>
</evidence>
<evidence type="ECO:0000313" key="1">
    <source>
        <dbReference type="EMBL" id="MDO9708209.1"/>
    </source>
</evidence>
<reference evidence="1 2" key="1">
    <citation type="submission" date="2023-08" db="EMBL/GenBank/DDBJ databases">
        <title>The draft genome sequence of Paracraurococcus sp. LOR1-02.</title>
        <authorList>
            <person name="Kingkaew E."/>
            <person name="Tanasupawat S."/>
        </authorList>
    </citation>
    <scope>NUCLEOTIDE SEQUENCE [LARGE SCALE GENOMIC DNA]</scope>
    <source>
        <strain evidence="1 2">LOR1-02</strain>
    </source>
</reference>
<dbReference type="InterPro" id="IPR018721">
    <property type="entry name" value="DUF2252"/>
</dbReference>
<dbReference type="Proteomes" id="UP001243009">
    <property type="component" value="Unassembled WGS sequence"/>
</dbReference>
<dbReference type="RefSeq" id="WP_305103080.1">
    <property type="nucleotide sequence ID" value="NZ_JAUTWS010000006.1"/>
</dbReference>
<organism evidence="1 2">
    <name type="scientific">Paracraurococcus lichenis</name>
    <dbReference type="NCBI Taxonomy" id="3064888"/>
    <lineage>
        <taxon>Bacteria</taxon>
        <taxon>Pseudomonadati</taxon>
        <taxon>Pseudomonadota</taxon>
        <taxon>Alphaproteobacteria</taxon>
        <taxon>Acetobacterales</taxon>
        <taxon>Roseomonadaceae</taxon>
        <taxon>Paracraurococcus</taxon>
    </lineage>
</organism>
<dbReference type="EMBL" id="JAUTWS010000006">
    <property type="protein sequence ID" value="MDO9708209.1"/>
    <property type="molecule type" value="Genomic_DNA"/>
</dbReference>